<name>A0A0F9ZII4_TRIHA</name>
<evidence type="ECO:0000313" key="2">
    <source>
        <dbReference type="Proteomes" id="UP000034112"/>
    </source>
</evidence>
<dbReference type="AlphaFoldDB" id="A0A0F9ZII4"/>
<gene>
    <name evidence="1" type="ORF">THAR02_07815</name>
</gene>
<sequence length="117" mass="12390">MAVTELMYHPPVQALVDQALAPAITIEHPATDPTAIYYFATPVLLSATNTVVDGLLQGNRAVTGTPINGGATIQYTLFDLAISAPGTYYLRIDMYGMSPQGANFVTKTNPSLVTVST</sequence>
<dbReference type="Proteomes" id="UP000034112">
    <property type="component" value="Unassembled WGS sequence"/>
</dbReference>
<organism evidence="1 2">
    <name type="scientific">Trichoderma harzianum</name>
    <name type="common">Hypocrea lixii</name>
    <dbReference type="NCBI Taxonomy" id="5544"/>
    <lineage>
        <taxon>Eukaryota</taxon>
        <taxon>Fungi</taxon>
        <taxon>Dikarya</taxon>
        <taxon>Ascomycota</taxon>
        <taxon>Pezizomycotina</taxon>
        <taxon>Sordariomycetes</taxon>
        <taxon>Hypocreomycetidae</taxon>
        <taxon>Hypocreales</taxon>
        <taxon>Hypocreaceae</taxon>
        <taxon>Trichoderma</taxon>
    </lineage>
</organism>
<comment type="caution">
    <text evidence="1">The sequence shown here is derived from an EMBL/GenBank/DDBJ whole genome shotgun (WGS) entry which is preliminary data.</text>
</comment>
<accession>A0A0F9ZII4</accession>
<proteinExistence type="predicted"/>
<reference evidence="2" key="1">
    <citation type="journal article" date="2015" name="Genome Announc.">
        <title>Draft whole-genome sequence of the biocontrol agent Trichoderma harzianum T6776.</title>
        <authorList>
            <person name="Baroncelli R."/>
            <person name="Piaggeschi G."/>
            <person name="Fiorini L."/>
            <person name="Bertolini E."/>
            <person name="Zapparata A."/>
            <person name="Pe M.E."/>
            <person name="Sarrocco S."/>
            <person name="Vannacci G."/>
        </authorList>
    </citation>
    <scope>NUCLEOTIDE SEQUENCE [LARGE SCALE GENOMIC DNA]</scope>
    <source>
        <strain evidence="2">T6776</strain>
    </source>
</reference>
<dbReference type="OMA" id="ITIEHPA"/>
<evidence type="ECO:0000313" key="1">
    <source>
        <dbReference type="EMBL" id="KKP00082.1"/>
    </source>
</evidence>
<dbReference type="OrthoDB" id="4895531at2759"/>
<protein>
    <recommendedName>
        <fullName evidence="3">Velvet domain-containing protein</fullName>
    </recommendedName>
</protein>
<dbReference type="EMBL" id="JOKZ01000277">
    <property type="protein sequence ID" value="KKP00082.1"/>
    <property type="molecule type" value="Genomic_DNA"/>
</dbReference>
<evidence type="ECO:0008006" key="3">
    <source>
        <dbReference type="Google" id="ProtNLM"/>
    </source>
</evidence>